<reference evidence="4 5" key="1">
    <citation type="submission" date="2024-05" db="EMBL/GenBank/DDBJ databases">
        <title>Culex pipiens pipiens assembly and annotation.</title>
        <authorList>
            <person name="Alout H."/>
            <person name="Durand T."/>
        </authorList>
    </citation>
    <scope>NUCLEOTIDE SEQUENCE [LARGE SCALE GENOMIC DNA]</scope>
    <source>
        <strain evidence="4">HA-2024</strain>
        <tissue evidence="4">Whole body</tissue>
    </source>
</reference>
<feature type="region of interest" description="Disordered" evidence="2">
    <location>
        <begin position="314"/>
        <end position="380"/>
    </location>
</feature>
<dbReference type="AlphaFoldDB" id="A0ABD1CE04"/>
<dbReference type="InterPro" id="IPR001878">
    <property type="entry name" value="Znf_CCHC"/>
</dbReference>
<protein>
    <recommendedName>
        <fullName evidence="3">CCHC-type domain-containing protein</fullName>
    </recommendedName>
</protein>
<evidence type="ECO:0000256" key="1">
    <source>
        <dbReference type="PROSITE-ProRule" id="PRU00047"/>
    </source>
</evidence>
<feature type="non-terminal residue" evidence="4">
    <location>
        <position position="1"/>
    </location>
</feature>
<comment type="caution">
    <text evidence="4">The sequence shown here is derived from an EMBL/GenBank/DDBJ whole genome shotgun (WGS) entry which is preliminary data.</text>
</comment>
<dbReference type="EMBL" id="JBEHCU010013190">
    <property type="protein sequence ID" value="KAL1374621.1"/>
    <property type="molecule type" value="Genomic_DNA"/>
</dbReference>
<proteinExistence type="predicted"/>
<evidence type="ECO:0000313" key="4">
    <source>
        <dbReference type="EMBL" id="KAL1374621.1"/>
    </source>
</evidence>
<keyword evidence="1" id="KW-0862">Zinc</keyword>
<evidence type="ECO:0000259" key="3">
    <source>
        <dbReference type="PROSITE" id="PS50158"/>
    </source>
</evidence>
<gene>
    <name evidence="4" type="ORF">pipiens_017987</name>
</gene>
<keyword evidence="5" id="KW-1185">Reference proteome</keyword>
<accession>A0ABD1CE04</accession>
<sequence>WCSLWGSGSATHHSSGTKRRSERKKESMASSSRIKPFEIDGDSARLPSEWETWKYDLEAFFLAQGIVSQRQKRAQLAYLGGPGLQGLLRHLPGVNQVPHVSADPPFYDVAIQCLDNYFEPYRRKAYERHAFHQIKQKDGENFTHFVMRLRKQIARCDYAPKSVDELIADRIALGCASEELRRKLLQKDRSLEEIMALGTSMAGSTQQSMSIGTTPKINHELGVSAIHKQRTMKPYDRNTRRPQAPTKPYGNYSNQSRAPAFPRDNPYQRQPDICYSCGLPGHTRSSYECPARGAICVSCGGKGHWAKACTRRNYNRYPTRNPGQNTKPEEPGDEDELEGFAEEAEVQQDENETAANGNAGTSTDRPARISKRPAYLGDFV</sequence>
<feature type="compositionally biased region" description="Acidic residues" evidence="2">
    <location>
        <begin position="331"/>
        <end position="352"/>
    </location>
</feature>
<dbReference type="Gene3D" id="1.10.1200.30">
    <property type="match status" value="1"/>
</dbReference>
<feature type="domain" description="CCHC-type" evidence="3">
    <location>
        <begin position="296"/>
        <end position="311"/>
    </location>
</feature>
<keyword evidence="1" id="KW-0863">Zinc-finger</keyword>
<dbReference type="Proteomes" id="UP001562425">
    <property type="component" value="Unassembled WGS sequence"/>
</dbReference>
<dbReference type="Gene3D" id="4.10.60.10">
    <property type="entry name" value="Zinc finger, CCHC-type"/>
    <property type="match status" value="1"/>
</dbReference>
<dbReference type="PANTHER" id="PTHR33198">
    <property type="entry name" value="ANK_REP_REGION DOMAIN-CONTAINING PROTEIN-RELATED"/>
    <property type="match status" value="1"/>
</dbReference>
<dbReference type="InterPro" id="IPR008916">
    <property type="entry name" value="Retrov_capsid_C"/>
</dbReference>
<organism evidence="4 5">
    <name type="scientific">Culex pipiens pipiens</name>
    <name type="common">Northern house mosquito</name>
    <dbReference type="NCBI Taxonomy" id="38569"/>
    <lineage>
        <taxon>Eukaryota</taxon>
        <taxon>Metazoa</taxon>
        <taxon>Ecdysozoa</taxon>
        <taxon>Arthropoda</taxon>
        <taxon>Hexapoda</taxon>
        <taxon>Insecta</taxon>
        <taxon>Pterygota</taxon>
        <taxon>Neoptera</taxon>
        <taxon>Endopterygota</taxon>
        <taxon>Diptera</taxon>
        <taxon>Nematocera</taxon>
        <taxon>Culicoidea</taxon>
        <taxon>Culicidae</taxon>
        <taxon>Culicinae</taxon>
        <taxon>Culicini</taxon>
        <taxon>Culex</taxon>
        <taxon>Culex</taxon>
    </lineage>
</organism>
<dbReference type="SMART" id="SM00343">
    <property type="entry name" value="ZnF_C2HC"/>
    <property type="match status" value="2"/>
</dbReference>
<feature type="compositionally biased region" description="Polar residues" evidence="2">
    <location>
        <begin position="353"/>
        <end position="364"/>
    </location>
</feature>
<feature type="region of interest" description="Disordered" evidence="2">
    <location>
        <begin position="1"/>
        <end position="33"/>
    </location>
</feature>
<feature type="compositionally biased region" description="Low complexity" evidence="2">
    <location>
        <begin position="1"/>
        <end position="14"/>
    </location>
</feature>
<dbReference type="PROSITE" id="PS50158">
    <property type="entry name" value="ZF_CCHC"/>
    <property type="match status" value="1"/>
</dbReference>
<dbReference type="PANTHER" id="PTHR33198:SF20">
    <property type="entry name" value="RETROTRANSPOSON GAG DOMAIN-CONTAINING PROTEIN"/>
    <property type="match status" value="1"/>
</dbReference>
<dbReference type="InterPro" id="IPR036875">
    <property type="entry name" value="Znf_CCHC_sf"/>
</dbReference>
<name>A0ABD1CE04_CULPP</name>
<evidence type="ECO:0000256" key="2">
    <source>
        <dbReference type="SAM" id="MobiDB-lite"/>
    </source>
</evidence>
<dbReference type="GO" id="GO:0008270">
    <property type="term" value="F:zinc ion binding"/>
    <property type="evidence" value="ECO:0007669"/>
    <property type="project" value="UniProtKB-KW"/>
</dbReference>
<dbReference type="SUPFAM" id="SSF57756">
    <property type="entry name" value="Retrovirus zinc finger-like domains"/>
    <property type="match status" value="1"/>
</dbReference>
<keyword evidence="1" id="KW-0479">Metal-binding</keyword>
<evidence type="ECO:0000313" key="5">
    <source>
        <dbReference type="Proteomes" id="UP001562425"/>
    </source>
</evidence>
<feature type="region of interest" description="Disordered" evidence="2">
    <location>
        <begin position="230"/>
        <end position="265"/>
    </location>
</feature>